<evidence type="ECO:0000259" key="9">
    <source>
        <dbReference type="Pfam" id="PF07731"/>
    </source>
</evidence>
<evidence type="ECO:0000256" key="4">
    <source>
        <dbReference type="ARBA" id="ARBA00023002"/>
    </source>
</evidence>
<evidence type="ECO:0000256" key="2">
    <source>
        <dbReference type="ARBA" id="ARBA00022669"/>
    </source>
</evidence>
<feature type="compositionally biased region" description="Low complexity" evidence="6">
    <location>
        <begin position="493"/>
        <end position="516"/>
    </location>
</feature>
<evidence type="ECO:0000256" key="6">
    <source>
        <dbReference type="SAM" id="MobiDB-lite"/>
    </source>
</evidence>
<dbReference type="InterPro" id="IPR011706">
    <property type="entry name" value="Cu-oxidase_C"/>
</dbReference>
<protein>
    <recommendedName>
        <fullName evidence="15">Multicopper oxidase</fullName>
    </recommendedName>
</protein>
<dbReference type="FunFam" id="2.60.40.420:FF:000021">
    <property type="entry name" value="Extracellular dihydrogeodin oxidase/laccase"/>
    <property type="match status" value="1"/>
</dbReference>
<evidence type="ECO:0008006" key="15">
    <source>
        <dbReference type="Google" id="ProtNLM"/>
    </source>
</evidence>
<feature type="compositionally biased region" description="Low complexity" evidence="6">
    <location>
        <begin position="348"/>
        <end position="358"/>
    </location>
</feature>
<dbReference type="InterPro" id="IPR036861">
    <property type="entry name" value="Endochitinase-like_sf"/>
</dbReference>
<dbReference type="PANTHER" id="PTHR11709">
    <property type="entry name" value="MULTI-COPPER OXIDASE"/>
    <property type="match status" value="1"/>
</dbReference>
<dbReference type="AlphaFoldDB" id="A0A8H3VM30"/>
<dbReference type="EMBL" id="WNWR01000192">
    <property type="protein sequence ID" value="KAE9989329.1"/>
    <property type="molecule type" value="Genomic_DNA"/>
</dbReference>
<feature type="compositionally biased region" description="Low complexity" evidence="6">
    <location>
        <begin position="463"/>
        <end position="484"/>
    </location>
</feature>
<dbReference type="PANTHER" id="PTHR11709:SF502">
    <property type="entry name" value="MULTICOPPER OXIDASE"/>
    <property type="match status" value="1"/>
</dbReference>
<evidence type="ECO:0000256" key="7">
    <source>
        <dbReference type="SAM" id="SignalP"/>
    </source>
</evidence>
<feature type="region of interest" description="Disordered" evidence="6">
    <location>
        <begin position="168"/>
        <end position="197"/>
    </location>
</feature>
<feature type="domain" description="Plastocyanin-like" evidence="8">
    <location>
        <begin position="869"/>
        <end position="1034"/>
    </location>
</feature>
<dbReference type="Proteomes" id="UP000447873">
    <property type="component" value="Unassembled WGS sequence"/>
</dbReference>
<evidence type="ECO:0000313" key="12">
    <source>
        <dbReference type="EMBL" id="KAE9989329.1"/>
    </source>
</evidence>
<dbReference type="SUPFAM" id="SSF49503">
    <property type="entry name" value="Cupredoxins"/>
    <property type="match status" value="3"/>
</dbReference>
<evidence type="ECO:0000313" key="13">
    <source>
        <dbReference type="Proteomes" id="UP000447873"/>
    </source>
</evidence>
<dbReference type="InterPro" id="IPR008972">
    <property type="entry name" value="Cupredoxin"/>
</dbReference>
<dbReference type="Gene3D" id="2.60.40.420">
    <property type="entry name" value="Cupredoxins - blue copper proteins"/>
    <property type="match status" value="3"/>
</dbReference>
<feature type="compositionally biased region" description="Polar residues" evidence="6">
    <location>
        <begin position="299"/>
        <end position="315"/>
    </location>
</feature>
<dbReference type="InterPro" id="IPR011707">
    <property type="entry name" value="Cu-oxidase-like_N"/>
</dbReference>
<dbReference type="Pfam" id="PF07731">
    <property type="entry name" value="Cu-oxidase_2"/>
    <property type="match status" value="1"/>
</dbReference>
<feature type="compositionally biased region" description="Low complexity" evidence="6">
    <location>
        <begin position="316"/>
        <end position="339"/>
    </location>
</feature>
<comment type="caution">
    <text evidence="12">The sequence shown here is derived from an EMBL/GenBank/DDBJ whole genome shotgun (WGS) entry which is preliminary data.</text>
</comment>
<evidence type="ECO:0000313" key="11">
    <source>
        <dbReference type="EMBL" id="KAE9977425.1"/>
    </source>
</evidence>
<feature type="region of interest" description="Disordered" evidence="6">
    <location>
        <begin position="564"/>
        <end position="602"/>
    </location>
</feature>
<keyword evidence="7" id="KW-0732">Signal</keyword>
<organism evidence="12 14">
    <name type="scientific">Venturia inaequalis</name>
    <name type="common">Apple scab fungus</name>
    <dbReference type="NCBI Taxonomy" id="5025"/>
    <lineage>
        <taxon>Eukaryota</taxon>
        <taxon>Fungi</taxon>
        <taxon>Dikarya</taxon>
        <taxon>Ascomycota</taxon>
        <taxon>Pezizomycotina</taxon>
        <taxon>Dothideomycetes</taxon>
        <taxon>Pleosporomycetidae</taxon>
        <taxon>Venturiales</taxon>
        <taxon>Venturiaceae</taxon>
        <taxon>Venturia</taxon>
    </lineage>
</organism>
<dbReference type="InterPro" id="IPR001117">
    <property type="entry name" value="Cu-oxidase_2nd"/>
</dbReference>
<dbReference type="CDD" id="cd11618">
    <property type="entry name" value="ChtBD1_1"/>
    <property type="match status" value="1"/>
</dbReference>
<comment type="similarity">
    <text evidence="1">Belongs to the multicopper oxidase family.</text>
</comment>
<feature type="compositionally biased region" description="Low complexity" evidence="6">
    <location>
        <begin position="365"/>
        <end position="421"/>
    </location>
</feature>
<evidence type="ECO:0000313" key="14">
    <source>
        <dbReference type="Proteomes" id="UP000490939"/>
    </source>
</evidence>
<keyword evidence="14" id="KW-1185">Reference proteome</keyword>
<sequence>MKNAFVASVLLASAAPAVSKLLWTSPDGSCGPDTLFTCKQSFYGGCCGPDNKCGSTADVCGAGCQSKFGYCKPAINATRFDKRWNFGMPKFVLPVKPVTTSSSSHKASASVYPSKSLNGTKEYTHGKPTPAAAHNYASTVTVTSVAATTKAHSSPWWWPFGGNGINSAVSAASSPTPAKDGSQRGSKGDPRGGAQAKPVEYSKFTTLTVTYTKTHTYNYKGSKSFSHETYTTPTVYPVETYTTLSAVTKTDTHTVTTEGSTSLSYQPYVTMSLHTLERPVTTSTATTSLSSSNPWWGPASNTKSSSLSGPSSEYDSASQSGHASGSSSFSHSASASSSSTPVDPIFGSSSVESSSHSVGQTSRDSVNSPVGSSSTSSGIVSSSTTPASVSSSISSGSISSSVRPSFTSSAGISSSASSESSSVGTAISSFADALSISLSVSSSRSSSSTASSLSGPVDPLVTSSAEQSSSSFSSSSSSSVSERSFTPIAHAQSAISQSSSSVESSTASTSSSSSVASTVSSLADPLVTSSAEISSSSSSPVSSESSSSIASTVSSLADPLVTSSAENLSSSSSSVSERSSTSSAHEFSSTSSAISETSSSVESSASVSSASSSEISSLSSSSDSSDPSSTSSADISSSATISSQSATITSSSFSSDSSTFSTTTFSSSTASSSSSSIISSSSTTQSSCLTAPTLTAATLPNCTPCAGQPGNDKFCGYDVTSNSYEVTPITCNVVYYNFDITGSTFGPDGVERPVMWVNGQMPGPALKASWGDTVVVTVNNKLSNNNGTSIHFHGIRQLNNNMNDGVAAITQCPIAPGSSMTYTWIAENYGTSWYHSHFAIQAWEGVMGPMIIDGPHSAEFDVDMGPFQLQDWSHFTADSRYDLAQNATPVPGAAAAANGAPATYGGPVLLDTGLINGMNIWNGDDQSGYVSGSRFVAPQTFTPGQKYLFRFINSAIQSTFKVYLDNHHFTVIATDFVPITPYTTDILNINIGQRYDVIIEATESTGSFFLRADNQNACAGTVQALDIRAIINYDTSLVNDGSTGTAYNYTGECVDEPMASLVPVAPMTVGAADVTEGALNVLVSGNSAQLYKWYISGTSFMAQYNDPTLLAVAQNVSLPTDSGALLIPLTQAKQWIYVIVQSPIPLPHPLHLHGHDFFILAEGSGSYDPSIPLTLVNPPRRDTALMPAAGFIVLAFETDNPGVWLMHCHIGWHTSMGFALQFVEMQDQIQSSGALKNSCALNSTCDAWNSFSTLNSFVQLDSGV</sequence>
<dbReference type="SUPFAM" id="SSF57016">
    <property type="entry name" value="Plant lectins/antimicrobial peptides"/>
    <property type="match status" value="1"/>
</dbReference>
<dbReference type="Pfam" id="PF00394">
    <property type="entry name" value="Cu-oxidase"/>
    <property type="match status" value="1"/>
</dbReference>
<evidence type="ECO:0000256" key="3">
    <source>
        <dbReference type="ARBA" id="ARBA00022723"/>
    </source>
</evidence>
<feature type="region of interest" description="Disordered" evidence="6">
    <location>
        <begin position="443"/>
        <end position="516"/>
    </location>
</feature>
<accession>A0A8H3VM30</accession>
<feature type="domain" description="Plastocyanin-like" evidence="9">
    <location>
        <begin position="1120"/>
        <end position="1226"/>
    </location>
</feature>
<dbReference type="GO" id="GO:0005507">
    <property type="term" value="F:copper ion binding"/>
    <property type="evidence" value="ECO:0007669"/>
    <property type="project" value="InterPro"/>
</dbReference>
<evidence type="ECO:0000256" key="1">
    <source>
        <dbReference type="ARBA" id="ARBA00010609"/>
    </source>
</evidence>
<dbReference type="InterPro" id="IPR045087">
    <property type="entry name" value="Cu-oxidase_fam"/>
</dbReference>
<gene>
    <name evidence="12" type="ORF">EG327_002845</name>
    <name evidence="11" type="ORF">EG328_002075</name>
</gene>
<feature type="chain" id="PRO_5044690897" description="Multicopper oxidase" evidence="7">
    <location>
        <begin position="20"/>
        <end position="1264"/>
    </location>
</feature>
<dbReference type="GO" id="GO:0016491">
    <property type="term" value="F:oxidoreductase activity"/>
    <property type="evidence" value="ECO:0007669"/>
    <property type="project" value="UniProtKB-KW"/>
</dbReference>
<dbReference type="Pfam" id="PF07732">
    <property type="entry name" value="Cu-oxidase_3"/>
    <property type="match status" value="1"/>
</dbReference>
<dbReference type="Proteomes" id="UP000490939">
    <property type="component" value="Unassembled WGS sequence"/>
</dbReference>
<feature type="region of interest" description="Disordered" evidence="6">
    <location>
        <begin position="616"/>
        <end position="636"/>
    </location>
</feature>
<keyword evidence="2" id="KW-0147">Chitin-binding</keyword>
<evidence type="ECO:0000259" key="10">
    <source>
        <dbReference type="Pfam" id="PF07732"/>
    </source>
</evidence>
<feature type="region of interest" description="Disordered" evidence="6">
    <location>
        <begin position="284"/>
        <end position="421"/>
    </location>
</feature>
<keyword evidence="5" id="KW-0186">Copper</keyword>
<dbReference type="OrthoDB" id="2121828at2759"/>
<reference evidence="12 14" key="1">
    <citation type="submission" date="2019-07" db="EMBL/GenBank/DDBJ databases">
        <title>Venturia inaequalis Genome Resource.</title>
        <authorList>
            <person name="Lichtner F.J."/>
        </authorList>
    </citation>
    <scope>NUCLEOTIDE SEQUENCE [LARGE SCALE GENOMIC DNA]</scope>
    <source>
        <strain evidence="11 13">120213</strain>
        <strain evidence="12 14">DMI_063113</strain>
    </source>
</reference>
<feature type="signal peptide" evidence="7">
    <location>
        <begin position="1"/>
        <end position="19"/>
    </location>
</feature>
<dbReference type="CDD" id="cd13901">
    <property type="entry name" value="CuRO_3_MaLCC_like"/>
    <property type="match status" value="1"/>
</dbReference>
<dbReference type="GO" id="GO:0008061">
    <property type="term" value="F:chitin binding"/>
    <property type="evidence" value="ECO:0007669"/>
    <property type="project" value="UniProtKB-KW"/>
</dbReference>
<name>A0A8H3VM30_VENIN</name>
<feature type="domain" description="Plastocyanin-like" evidence="10">
    <location>
        <begin position="745"/>
        <end position="855"/>
    </location>
</feature>
<evidence type="ECO:0000259" key="8">
    <source>
        <dbReference type="Pfam" id="PF00394"/>
    </source>
</evidence>
<keyword evidence="4" id="KW-0560">Oxidoreductase</keyword>
<feature type="compositionally biased region" description="Low complexity" evidence="6">
    <location>
        <begin position="443"/>
        <end position="454"/>
    </location>
</feature>
<keyword evidence="3" id="KW-0479">Metal-binding</keyword>
<evidence type="ECO:0000256" key="5">
    <source>
        <dbReference type="ARBA" id="ARBA00023008"/>
    </source>
</evidence>
<feature type="compositionally biased region" description="Low complexity" evidence="6">
    <location>
        <begin position="168"/>
        <end position="178"/>
    </location>
</feature>
<proteinExistence type="inferred from homology"/>
<dbReference type="CDD" id="cd13854">
    <property type="entry name" value="CuRO_1_MaLCC_like"/>
    <property type="match status" value="1"/>
</dbReference>
<dbReference type="EMBL" id="WNWS01000154">
    <property type="protein sequence ID" value="KAE9977425.1"/>
    <property type="molecule type" value="Genomic_DNA"/>
</dbReference>